<keyword evidence="2" id="KW-0472">Membrane</keyword>
<feature type="transmembrane region" description="Helical" evidence="2">
    <location>
        <begin position="101"/>
        <end position="120"/>
    </location>
</feature>
<accession>A0ABT6LFL2</accession>
<evidence type="ECO:0008006" key="5">
    <source>
        <dbReference type="Google" id="ProtNLM"/>
    </source>
</evidence>
<sequence>MSKDAGTNRDAEGSDSHERHEPYAWHEPTAPHDQNHTQSHAGNGTVNHDGPEDPSPEGLDSDELTLRTLLHQAVQTVEPRDGTLDHLRKAVPVRRARKRQAVVGMAAAALFIGTAVPALLHVSNSTGSGVNPSAVGQASQAQGGAGSGKDADGNESTAGGASGRTEDKGPGGAKGGDQGKGAGTAQGGTSGTGPSATTAAAPVCTAVQLGNATGTSAAADAAGAVYGTFSVVNLSTAACTVGGPGTVTALAQGAADQGKIGTARHLAGDAASGLPDPSTETTALVLQPGSAYEVKFAWVPSETCPTTGTSDGGNTGEPSPDPSSTDSTGTSSGTTSGTTDGTTSQLLTDGGTADGSVEVSNTAESGSPTVSTVVGNACAGTVFYTGVLAPGA</sequence>
<feature type="compositionally biased region" description="Polar residues" evidence="1">
    <location>
        <begin position="358"/>
        <end position="369"/>
    </location>
</feature>
<feature type="compositionally biased region" description="Basic and acidic residues" evidence="1">
    <location>
        <begin position="1"/>
        <end position="35"/>
    </location>
</feature>
<dbReference type="EMBL" id="JARXVH010000003">
    <property type="protein sequence ID" value="MDH6214735.1"/>
    <property type="molecule type" value="Genomic_DNA"/>
</dbReference>
<feature type="compositionally biased region" description="Gly residues" evidence="1">
    <location>
        <begin position="170"/>
        <end position="191"/>
    </location>
</feature>
<protein>
    <recommendedName>
        <fullName evidence="5">DUF4232 domain-containing protein</fullName>
    </recommendedName>
</protein>
<feature type="compositionally biased region" description="Acidic residues" evidence="1">
    <location>
        <begin position="52"/>
        <end position="61"/>
    </location>
</feature>
<feature type="region of interest" description="Disordered" evidence="1">
    <location>
        <begin position="127"/>
        <end position="198"/>
    </location>
</feature>
<gene>
    <name evidence="3" type="ORF">M2283_002018</name>
</gene>
<proteinExistence type="predicted"/>
<reference evidence="3 4" key="1">
    <citation type="submission" date="2023-04" db="EMBL/GenBank/DDBJ databases">
        <title>Forest soil microbial communities from Buena Vista Peninsula, Colon Province, Panama.</title>
        <authorList>
            <person name="Bouskill N."/>
        </authorList>
    </citation>
    <scope>NUCLEOTIDE SEQUENCE [LARGE SCALE GENOMIC DNA]</scope>
    <source>
        <strain evidence="3 4">GGS1</strain>
    </source>
</reference>
<feature type="compositionally biased region" description="Low complexity" evidence="1">
    <location>
        <begin position="316"/>
        <end position="351"/>
    </location>
</feature>
<feature type="compositionally biased region" description="Polar residues" evidence="1">
    <location>
        <begin position="36"/>
        <end position="46"/>
    </location>
</feature>
<evidence type="ECO:0000256" key="2">
    <source>
        <dbReference type="SAM" id="Phobius"/>
    </source>
</evidence>
<keyword evidence="4" id="KW-1185">Reference proteome</keyword>
<feature type="region of interest" description="Disordered" evidence="1">
    <location>
        <begin position="303"/>
        <end position="369"/>
    </location>
</feature>
<evidence type="ECO:0000313" key="3">
    <source>
        <dbReference type="EMBL" id="MDH6214735.1"/>
    </source>
</evidence>
<evidence type="ECO:0000313" key="4">
    <source>
        <dbReference type="Proteomes" id="UP001160499"/>
    </source>
</evidence>
<feature type="compositionally biased region" description="Low complexity" evidence="1">
    <location>
        <begin position="133"/>
        <end position="142"/>
    </location>
</feature>
<evidence type="ECO:0000256" key="1">
    <source>
        <dbReference type="SAM" id="MobiDB-lite"/>
    </source>
</evidence>
<keyword evidence="2" id="KW-1133">Transmembrane helix</keyword>
<dbReference type="Proteomes" id="UP001160499">
    <property type="component" value="Unassembled WGS sequence"/>
</dbReference>
<name>A0ABT6LFL2_9ACTN</name>
<keyword evidence="2" id="KW-0812">Transmembrane</keyword>
<comment type="caution">
    <text evidence="3">The sequence shown here is derived from an EMBL/GenBank/DDBJ whole genome shotgun (WGS) entry which is preliminary data.</text>
</comment>
<feature type="region of interest" description="Disordered" evidence="1">
    <location>
        <begin position="1"/>
        <end position="61"/>
    </location>
</feature>
<organism evidence="3 4">
    <name type="scientific">Streptomyces pseudovenezuelae</name>
    <dbReference type="NCBI Taxonomy" id="67350"/>
    <lineage>
        <taxon>Bacteria</taxon>
        <taxon>Bacillati</taxon>
        <taxon>Actinomycetota</taxon>
        <taxon>Actinomycetes</taxon>
        <taxon>Kitasatosporales</taxon>
        <taxon>Streptomycetaceae</taxon>
        <taxon>Streptomyces</taxon>
        <taxon>Streptomyces aurantiacus group</taxon>
    </lineage>
</organism>